<dbReference type="InterPro" id="IPR011335">
    <property type="entry name" value="Restrct_endonuc-II-like"/>
</dbReference>
<evidence type="ECO:0000256" key="1">
    <source>
        <dbReference type="ARBA" id="ARBA00006738"/>
    </source>
</evidence>
<reference evidence="3" key="1">
    <citation type="submission" date="2021-01" db="EMBL/GenBank/DDBJ databases">
        <title>Whole genome shotgun sequence of Rugosimonospora africana NBRC 104875.</title>
        <authorList>
            <person name="Komaki H."/>
            <person name="Tamura T."/>
        </authorList>
    </citation>
    <scope>NUCLEOTIDE SEQUENCE</scope>
    <source>
        <strain evidence="3">NBRC 104875</strain>
    </source>
</reference>
<dbReference type="PANTHER" id="PTHR34039:SF1">
    <property type="entry name" value="UPF0102 PROTEIN YRAN"/>
    <property type="match status" value="1"/>
</dbReference>
<organism evidence="3 4">
    <name type="scientific">Rugosimonospora africana</name>
    <dbReference type="NCBI Taxonomy" id="556532"/>
    <lineage>
        <taxon>Bacteria</taxon>
        <taxon>Bacillati</taxon>
        <taxon>Actinomycetota</taxon>
        <taxon>Actinomycetes</taxon>
        <taxon>Micromonosporales</taxon>
        <taxon>Micromonosporaceae</taxon>
        <taxon>Rugosimonospora</taxon>
    </lineage>
</organism>
<dbReference type="HAMAP" id="MF_00048">
    <property type="entry name" value="UPF0102"/>
    <property type="match status" value="1"/>
</dbReference>
<dbReference type="CDD" id="cd20736">
    <property type="entry name" value="PoNe_Nuclease"/>
    <property type="match status" value="1"/>
</dbReference>
<dbReference type="InterPro" id="IPR003509">
    <property type="entry name" value="UPF0102_YraN-like"/>
</dbReference>
<dbReference type="SUPFAM" id="SSF52980">
    <property type="entry name" value="Restriction endonuclease-like"/>
    <property type="match status" value="1"/>
</dbReference>
<dbReference type="Gene3D" id="3.40.1350.10">
    <property type="match status" value="1"/>
</dbReference>
<comment type="caution">
    <text evidence="3">The sequence shown here is derived from an EMBL/GenBank/DDBJ whole genome shotgun (WGS) entry which is preliminary data.</text>
</comment>
<keyword evidence="4" id="KW-1185">Reference proteome</keyword>
<comment type="similarity">
    <text evidence="1 2">Belongs to the UPF0102 family.</text>
</comment>
<dbReference type="GO" id="GO:0003676">
    <property type="term" value="F:nucleic acid binding"/>
    <property type="evidence" value="ECO:0007669"/>
    <property type="project" value="InterPro"/>
</dbReference>
<sequence length="119" mass="13286">MTQAKDAVGAYGERVAVRYLVDRGMVLLARNWRCSSGEIDAILRDRDVLVFVEVKTRRGDRFGSPASAIVPAKVARLRRLAAQWLAQAGIHPREVRFDVVEVWARRSGAATVEHLRGAF</sequence>
<dbReference type="AlphaFoldDB" id="A0A8J3QR37"/>
<dbReference type="NCBIfam" id="TIGR00252">
    <property type="entry name" value="YraN family protein"/>
    <property type="match status" value="1"/>
</dbReference>
<evidence type="ECO:0000256" key="2">
    <source>
        <dbReference type="HAMAP-Rule" id="MF_00048"/>
    </source>
</evidence>
<dbReference type="Proteomes" id="UP000642748">
    <property type="component" value="Unassembled WGS sequence"/>
</dbReference>
<dbReference type="Pfam" id="PF02021">
    <property type="entry name" value="UPF0102"/>
    <property type="match status" value="1"/>
</dbReference>
<dbReference type="RefSeq" id="WP_203917293.1">
    <property type="nucleotide sequence ID" value="NZ_BONZ01000015.1"/>
</dbReference>
<gene>
    <name evidence="3" type="ORF">Raf01_17980</name>
</gene>
<proteinExistence type="inferred from homology"/>
<dbReference type="InterPro" id="IPR011856">
    <property type="entry name" value="tRNA_endonuc-like_dom_sf"/>
</dbReference>
<dbReference type="EMBL" id="BONZ01000015">
    <property type="protein sequence ID" value="GIH13626.1"/>
    <property type="molecule type" value="Genomic_DNA"/>
</dbReference>
<accession>A0A8J3QR37</accession>
<dbReference type="NCBIfam" id="NF009154">
    <property type="entry name" value="PRK12497.3-3"/>
    <property type="match status" value="1"/>
</dbReference>
<name>A0A8J3QR37_9ACTN</name>
<dbReference type="PANTHER" id="PTHR34039">
    <property type="entry name" value="UPF0102 PROTEIN YRAN"/>
    <property type="match status" value="1"/>
</dbReference>
<dbReference type="NCBIfam" id="NF009150">
    <property type="entry name" value="PRK12497.1-3"/>
    <property type="match status" value="1"/>
</dbReference>
<evidence type="ECO:0000313" key="4">
    <source>
        <dbReference type="Proteomes" id="UP000642748"/>
    </source>
</evidence>
<evidence type="ECO:0000313" key="3">
    <source>
        <dbReference type="EMBL" id="GIH13626.1"/>
    </source>
</evidence>
<protein>
    <recommendedName>
        <fullName evidence="2">UPF0102 protein Raf01_17980</fullName>
    </recommendedName>
</protein>